<comment type="caution">
    <text evidence="1">The sequence shown here is derived from an EMBL/GenBank/DDBJ whole genome shotgun (WGS) entry which is preliminary data.</text>
</comment>
<evidence type="ECO:0000313" key="1">
    <source>
        <dbReference type="EMBL" id="KAK3062976.1"/>
    </source>
</evidence>
<accession>A0ACC3D7L8</accession>
<protein>
    <submittedName>
        <fullName evidence="1">Uncharacterized protein</fullName>
    </submittedName>
</protein>
<dbReference type="EMBL" id="JAWDJW010007047">
    <property type="protein sequence ID" value="KAK3062976.1"/>
    <property type="molecule type" value="Genomic_DNA"/>
</dbReference>
<keyword evidence="2" id="KW-1185">Reference proteome</keyword>
<proteinExistence type="predicted"/>
<organism evidence="1 2">
    <name type="scientific">Coniosporium uncinatum</name>
    <dbReference type="NCBI Taxonomy" id="93489"/>
    <lineage>
        <taxon>Eukaryota</taxon>
        <taxon>Fungi</taxon>
        <taxon>Dikarya</taxon>
        <taxon>Ascomycota</taxon>
        <taxon>Pezizomycotina</taxon>
        <taxon>Dothideomycetes</taxon>
        <taxon>Dothideomycetes incertae sedis</taxon>
        <taxon>Coniosporium</taxon>
    </lineage>
</organism>
<gene>
    <name evidence="1" type="ORF">LTS18_003004</name>
</gene>
<evidence type="ECO:0000313" key="2">
    <source>
        <dbReference type="Proteomes" id="UP001186974"/>
    </source>
</evidence>
<sequence>MLSYVVTGASRGLGYEFVRTLAQDRFNIVVDLVRDKTATDIRLSKDGISNVTIIQADITDFAAPQKAAAETSKLTGGNLDFLINNAASLSKNSGWIKLAVWHARSISESLARQSALRQHSEEDVGFLERELVESFEPNVVGVAKSIYAFLPLIKRRDSKKVITISTGMGDSDLVNDLHALVFVSREDSKQWP</sequence>
<reference evidence="1" key="1">
    <citation type="submission" date="2024-09" db="EMBL/GenBank/DDBJ databases">
        <title>Black Yeasts Isolated from many extreme environments.</title>
        <authorList>
            <person name="Coleine C."/>
            <person name="Stajich J.E."/>
            <person name="Selbmann L."/>
        </authorList>
    </citation>
    <scope>NUCLEOTIDE SEQUENCE</scope>
    <source>
        <strain evidence="1">CCFEE 5737</strain>
    </source>
</reference>
<dbReference type="Proteomes" id="UP001186974">
    <property type="component" value="Unassembled WGS sequence"/>
</dbReference>
<name>A0ACC3D7L8_9PEZI</name>